<keyword evidence="6" id="KW-1185">Reference proteome</keyword>
<dbReference type="AlphaFoldDB" id="A0A9X3BND4"/>
<reference evidence="5" key="2">
    <citation type="journal article" date="2022" name="BMC Genomics">
        <title>Comparative genome analysis of mycobacteria focusing on tRNA and non-coding RNA.</title>
        <authorList>
            <person name="Behra P.R.K."/>
            <person name="Pettersson B.M.F."/>
            <person name="Ramesh M."/>
            <person name="Das S."/>
            <person name="Dasgupta S."/>
            <person name="Kirsebom L.A."/>
        </authorList>
    </citation>
    <scope>NUCLEOTIDE SEQUENCE</scope>
    <source>
        <strain evidence="5">DSM 44615</strain>
    </source>
</reference>
<protein>
    <submittedName>
        <fullName evidence="5">TetR/AcrR family transcriptional regulator</fullName>
    </submittedName>
</protein>
<feature type="region of interest" description="Disordered" evidence="3">
    <location>
        <begin position="1"/>
        <end position="33"/>
    </location>
</feature>
<dbReference type="Gene3D" id="1.10.357.10">
    <property type="entry name" value="Tetracycline Repressor, domain 2"/>
    <property type="match status" value="1"/>
</dbReference>
<gene>
    <name evidence="5" type="ORF">H7I41_15855</name>
</gene>
<dbReference type="PROSITE" id="PS50977">
    <property type="entry name" value="HTH_TETR_2"/>
    <property type="match status" value="1"/>
</dbReference>
<evidence type="ECO:0000256" key="1">
    <source>
        <dbReference type="ARBA" id="ARBA00023125"/>
    </source>
</evidence>
<feature type="compositionally biased region" description="Polar residues" evidence="3">
    <location>
        <begin position="1"/>
        <end position="19"/>
    </location>
</feature>
<evidence type="ECO:0000256" key="3">
    <source>
        <dbReference type="SAM" id="MobiDB-lite"/>
    </source>
</evidence>
<comment type="caution">
    <text evidence="5">The sequence shown here is derived from an EMBL/GenBank/DDBJ whole genome shotgun (WGS) entry which is preliminary data.</text>
</comment>
<keyword evidence="1 2" id="KW-0238">DNA-binding</keyword>
<reference evidence="5" key="1">
    <citation type="submission" date="2020-07" db="EMBL/GenBank/DDBJ databases">
        <authorList>
            <person name="Pettersson B.M.F."/>
            <person name="Behra P.R.K."/>
            <person name="Ramesh M."/>
            <person name="Das S."/>
            <person name="Dasgupta S."/>
            <person name="Kirsebom L.A."/>
        </authorList>
    </citation>
    <scope>NUCLEOTIDE SEQUENCE</scope>
    <source>
        <strain evidence="5">DSM 44615</strain>
    </source>
</reference>
<sequence>MWTRITEASTIRQVSASRTESPRRTNRRGQATRDGMLDAALRALATGDTTAASGNRIAKDAGATWGAVKYQFGDIDGLWAAVLRRTAERRGRLPSGATPGAPLRERVSAIIDLLFDGLSAPDSRAIETLRAALPRDGAELERLYPQTAAELQSWGRGWIEACQAAFADVDVDPERIREVASFIPGAMRGLVSERQLGSYYDLDVARRGLAGAIVAYLEPPA</sequence>
<name>A0A9X3BND4_9MYCO</name>
<proteinExistence type="predicted"/>
<dbReference type="InterPro" id="IPR009057">
    <property type="entry name" value="Homeodomain-like_sf"/>
</dbReference>
<dbReference type="InterPro" id="IPR001647">
    <property type="entry name" value="HTH_TetR"/>
</dbReference>
<dbReference type="Proteomes" id="UP001140293">
    <property type="component" value="Unassembled WGS sequence"/>
</dbReference>
<evidence type="ECO:0000259" key="4">
    <source>
        <dbReference type="PROSITE" id="PS50977"/>
    </source>
</evidence>
<dbReference type="GO" id="GO:0003677">
    <property type="term" value="F:DNA binding"/>
    <property type="evidence" value="ECO:0007669"/>
    <property type="project" value="UniProtKB-UniRule"/>
</dbReference>
<feature type="domain" description="HTH tetR-type" evidence="4">
    <location>
        <begin position="30"/>
        <end position="90"/>
    </location>
</feature>
<dbReference type="SUPFAM" id="SSF46689">
    <property type="entry name" value="Homeodomain-like"/>
    <property type="match status" value="1"/>
</dbReference>
<evidence type="ECO:0000256" key="2">
    <source>
        <dbReference type="PROSITE-ProRule" id="PRU00335"/>
    </source>
</evidence>
<feature type="DNA-binding region" description="H-T-H motif" evidence="2">
    <location>
        <begin position="53"/>
        <end position="72"/>
    </location>
</feature>
<organism evidence="5 6">
    <name type="scientific">[Mycobacterium] manitobense</name>
    <dbReference type="NCBI Taxonomy" id="190147"/>
    <lineage>
        <taxon>Bacteria</taxon>
        <taxon>Bacillati</taxon>
        <taxon>Actinomycetota</taxon>
        <taxon>Actinomycetes</taxon>
        <taxon>Mycobacteriales</taxon>
        <taxon>Mycobacteriaceae</taxon>
        <taxon>Mycolicibacterium</taxon>
    </lineage>
</organism>
<evidence type="ECO:0000313" key="5">
    <source>
        <dbReference type="EMBL" id="MCV7171389.1"/>
    </source>
</evidence>
<accession>A0A9X3BND4</accession>
<dbReference type="EMBL" id="JACKSJ010000128">
    <property type="protein sequence ID" value="MCV7171389.1"/>
    <property type="molecule type" value="Genomic_DNA"/>
</dbReference>
<evidence type="ECO:0000313" key="6">
    <source>
        <dbReference type="Proteomes" id="UP001140293"/>
    </source>
</evidence>